<dbReference type="AlphaFoldDB" id="A0A423PMI4"/>
<protein>
    <submittedName>
        <fullName evidence="2">Alpha/beta hydrolase</fullName>
    </submittedName>
</protein>
<sequence length="382" mass="41649">MASSITAVRDRVATRLRRSGMRLEHACRYLFDRGSLIEAGQTPFTVIHSRGAVRLRYYPPLAASGIEGLGSRQSAVRQGPRTPLVLVPPLAVNMRVYDLFPQRSLVRYLRARGFELYLVDWGEPGRAEDRFGLADYFGALLPAMLERVRAHSGVRAVSLHGWSFGGLFSLCHAAQAAPGDIANLVLVGTPVDYHDNGVLGERYRALSRRARWLRCWTGLDAHRLPPGLLRSPGWLNAVVFKATSPAASAKSYFRLLRNLHDAAAVRAHATQAAFLDDMVAYPGGVVADFIDRLWVDNVLGSGRLPVAGEAPTLAAVDVPIYNITGRGDAIVTPACSRAMTRFVASPDITCETVRGGHVGIVSSATARTETWGRIADWLIARD</sequence>
<dbReference type="Pfam" id="PF00561">
    <property type="entry name" value="Abhydrolase_1"/>
    <property type="match status" value="1"/>
</dbReference>
<dbReference type="InterPro" id="IPR000073">
    <property type="entry name" value="AB_hydrolase_1"/>
</dbReference>
<dbReference type="GO" id="GO:0016787">
    <property type="term" value="F:hydrolase activity"/>
    <property type="evidence" value="ECO:0007669"/>
    <property type="project" value="UniProtKB-KW"/>
</dbReference>
<evidence type="ECO:0000313" key="2">
    <source>
        <dbReference type="EMBL" id="ROO26835.1"/>
    </source>
</evidence>
<name>A0A423PMI4_9GAMM</name>
<gene>
    <name evidence="2" type="ORF">SAOR_09975</name>
</gene>
<dbReference type="SUPFAM" id="SSF53474">
    <property type="entry name" value="alpha/beta-Hydrolases"/>
    <property type="match status" value="1"/>
</dbReference>
<dbReference type="PANTHER" id="PTHR36837:SF2">
    <property type="entry name" value="POLY(3-HYDROXYALKANOATE) POLYMERASE SUBUNIT PHAC"/>
    <property type="match status" value="1"/>
</dbReference>
<organism evidence="2 3">
    <name type="scientific">Salinisphaera orenii MK-B5</name>
    <dbReference type="NCBI Taxonomy" id="856730"/>
    <lineage>
        <taxon>Bacteria</taxon>
        <taxon>Pseudomonadati</taxon>
        <taxon>Pseudomonadota</taxon>
        <taxon>Gammaproteobacteria</taxon>
        <taxon>Salinisphaerales</taxon>
        <taxon>Salinisphaeraceae</taxon>
        <taxon>Salinisphaera</taxon>
    </lineage>
</organism>
<comment type="caution">
    <text evidence="2">The sequence shown here is derived from an EMBL/GenBank/DDBJ whole genome shotgun (WGS) entry which is preliminary data.</text>
</comment>
<keyword evidence="2" id="KW-0378">Hydrolase</keyword>
<feature type="domain" description="AB hydrolase-1" evidence="1">
    <location>
        <begin position="102"/>
        <end position="359"/>
    </location>
</feature>
<dbReference type="Gene3D" id="3.40.50.1820">
    <property type="entry name" value="alpha/beta hydrolase"/>
    <property type="match status" value="1"/>
</dbReference>
<dbReference type="RefSeq" id="WP_123631294.1">
    <property type="nucleotide sequence ID" value="NZ_AYKH01000018.1"/>
</dbReference>
<dbReference type="InterPro" id="IPR051321">
    <property type="entry name" value="PHA/PHB_synthase"/>
</dbReference>
<dbReference type="PANTHER" id="PTHR36837">
    <property type="entry name" value="POLY(3-HYDROXYALKANOATE) POLYMERASE SUBUNIT PHAC"/>
    <property type="match status" value="1"/>
</dbReference>
<evidence type="ECO:0000259" key="1">
    <source>
        <dbReference type="Pfam" id="PF00561"/>
    </source>
</evidence>
<dbReference type="EMBL" id="AYKH01000018">
    <property type="protein sequence ID" value="ROO26835.1"/>
    <property type="molecule type" value="Genomic_DNA"/>
</dbReference>
<dbReference type="Proteomes" id="UP000283993">
    <property type="component" value="Unassembled WGS sequence"/>
</dbReference>
<keyword evidence="3" id="KW-1185">Reference proteome</keyword>
<dbReference type="InterPro" id="IPR029058">
    <property type="entry name" value="AB_hydrolase_fold"/>
</dbReference>
<reference evidence="2 3" key="1">
    <citation type="submission" date="2013-10" db="EMBL/GenBank/DDBJ databases">
        <title>Salinisphaera orenii MK-B5 Genome Sequencing.</title>
        <authorList>
            <person name="Lai Q."/>
            <person name="Li C."/>
            <person name="Shao Z."/>
        </authorList>
    </citation>
    <scope>NUCLEOTIDE SEQUENCE [LARGE SCALE GENOMIC DNA]</scope>
    <source>
        <strain evidence="2 3">MK-B5</strain>
    </source>
</reference>
<proteinExistence type="predicted"/>
<evidence type="ECO:0000313" key="3">
    <source>
        <dbReference type="Proteomes" id="UP000283993"/>
    </source>
</evidence>
<accession>A0A423PMI4</accession>